<dbReference type="AlphaFoldDB" id="A0A366DSC4"/>
<dbReference type="RefSeq" id="WP_113945485.1">
    <property type="nucleotide sequence ID" value="NZ_JBHEEG010000009.1"/>
</dbReference>
<gene>
    <name evidence="2" type="ORF">DFR47_10763</name>
</gene>
<evidence type="ECO:0000313" key="2">
    <source>
        <dbReference type="EMBL" id="RBO92164.1"/>
    </source>
</evidence>
<name>A0A366DSC4_9HYPH</name>
<reference evidence="2 3" key="1">
    <citation type="submission" date="2018-06" db="EMBL/GenBank/DDBJ databases">
        <title>Genomic Encyclopedia of Type Strains, Phase IV (KMG-IV): sequencing the most valuable type-strain genomes for metagenomic binning, comparative biology and taxonomic classification.</title>
        <authorList>
            <person name="Goeker M."/>
        </authorList>
    </citation>
    <scope>NUCLEOTIDE SEQUENCE [LARGE SCALE GENOMIC DNA]</scope>
    <source>
        <strain evidence="2 3">DSM 25619</strain>
    </source>
</reference>
<evidence type="ECO:0000313" key="3">
    <source>
        <dbReference type="Proteomes" id="UP000252893"/>
    </source>
</evidence>
<comment type="caution">
    <text evidence="2">The sequence shown here is derived from an EMBL/GenBank/DDBJ whole genome shotgun (WGS) entry which is preliminary data.</text>
</comment>
<dbReference type="GO" id="GO:0003677">
    <property type="term" value="F:DNA binding"/>
    <property type="evidence" value="ECO:0007669"/>
    <property type="project" value="InterPro"/>
</dbReference>
<dbReference type="Gene3D" id="1.10.10.1550">
    <property type="entry name" value="ROS/MUCR transcriptional regulator protein"/>
    <property type="match status" value="1"/>
</dbReference>
<dbReference type="GO" id="GO:0006355">
    <property type="term" value="P:regulation of DNA-templated transcription"/>
    <property type="evidence" value="ECO:0007669"/>
    <property type="project" value="InterPro"/>
</dbReference>
<dbReference type="InterPro" id="IPR041920">
    <property type="entry name" value="ROS/MUCR_sf"/>
</dbReference>
<organism evidence="2 3">
    <name type="scientific">Pseudochrobactrum asaccharolyticum</name>
    <dbReference type="NCBI Taxonomy" id="354351"/>
    <lineage>
        <taxon>Bacteria</taxon>
        <taxon>Pseudomonadati</taxon>
        <taxon>Pseudomonadota</taxon>
        <taxon>Alphaproteobacteria</taxon>
        <taxon>Hyphomicrobiales</taxon>
        <taxon>Brucellaceae</taxon>
        <taxon>Pseudochrobactrum</taxon>
    </lineage>
</organism>
<sequence length="141" mass="15479">MTHDGSFDLKSLTADVVCAYVANNSISAGDIPNLIGDVYQSLQNLTVKQFQAVEVIEEKKAPAVPVKKSLADHEITCLECGSKYKSLKRHIMSSHELTPEQYREKWNLPADYPMVAPEYAATRSALAKTIGLGRKPGTKLS</sequence>
<dbReference type="EMBL" id="QNRH01000007">
    <property type="protein sequence ID" value="RBO92164.1"/>
    <property type="molecule type" value="Genomic_DNA"/>
</dbReference>
<dbReference type="Pfam" id="PF05443">
    <property type="entry name" value="ROS_MUCR"/>
    <property type="match status" value="1"/>
</dbReference>
<dbReference type="OrthoDB" id="9809693at2"/>
<keyword evidence="3" id="KW-1185">Reference proteome</keyword>
<comment type="similarity">
    <text evidence="1">Belongs to the ros/MucR family.</text>
</comment>
<dbReference type="Proteomes" id="UP000252893">
    <property type="component" value="Unassembled WGS sequence"/>
</dbReference>
<accession>A0A366DSC4</accession>
<dbReference type="GO" id="GO:0008270">
    <property type="term" value="F:zinc ion binding"/>
    <property type="evidence" value="ECO:0007669"/>
    <property type="project" value="InterPro"/>
</dbReference>
<protein>
    <submittedName>
        <fullName evidence="2">MucR family transcriptional regulator</fullName>
    </submittedName>
</protein>
<dbReference type="InterPro" id="IPR008807">
    <property type="entry name" value="ROS_MUCR"/>
</dbReference>
<evidence type="ECO:0000256" key="1">
    <source>
        <dbReference type="ARBA" id="ARBA00007031"/>
    </source>
</evidence>
<proteinExistence type="inferred from homology"/>